<organism evidence="3 4">
    <name type="scientific">Salinadaptatus halalkaliphilus</name>
    <dbReference type="NCBI Taxonomy" id="2419781"/>
    <lineage>
        <taxon>Archaea</taxon>
        <taxon>Methanobacteriati</taxon>
        <taxon>Methanobacteriota</taxon>
        <taxon>Stenosarchaea group</taxon>
        <taxon>Halobacteria</taxon>
        <taxon>Halobacteriales</taxon>
        <taxon>Natrialbaceae</taxon>
        <taxon>Salinadaptatus</taxon>
    </lineage>
</organism>
<dbReference type="OrthoDB" id="86288at2157"/>
<dbReference type="AlphaFoldDB" id="A0A4S3TN21"/>
<dbReference type="PANTHER" id="PTHR35337:SF1">
    <property type="entry name" value="SLR1478 PROTEIN"/>
    <property type="match status" value="1"/>
</dbReference>
<dbReference type="Proteomes" id="UP000318864">
    <property type="component" value="Unassembled WGS sequence"/>
</dbReference>
<dbReference type="EMBL" id="RBZW01000016">
    <property type="protein sequence ID" value="THE65679.1"/>
    <property type="molecule type" value="Genomic_DNA"/>
</dbReference>
<comment type="caution">
    <text evidence="3">The sequence shown here is derived from an EMBL/GenBank/DDBJ whole genome shotgun (WGS) entry which is preliminary data.</text>
</comment>
<feature type="region of interest" description="Disordered" evidence="1">
    <location>
        <begin position="1"/>
        <end position="116"/>
    </location>
</feature>
<feature type="transmembrane region" description="Helical" evidence="2">
    <location>
        <begin position="149"/>
        <end position="168"/>
    </location>
</feature>
<feature type="transmembrane region" description="Helical" evidence="2">
    <location>
        <begin position="274"/>
        <end position="293"/>
    </location>
</feature>
<feature type="compositionally biased region" description="Basic and acidic residues" evidence="1">
    <location>
        <begin position="16"/>
        <end position="36"/>
    </location>
</feature>
<evidence type="ECO:0000313" key="4">
    <source>
        <dbReference type="Proteomes" id="UP000318864"/>
    </source>
</evidence>
<keyword evidence="2" id="KW-0812">Transmembrane</keyword>
<feature type="transmembrane region" description="Helical" evidence="2">
    <location>
        <begin position="299"/>
        <end position="318"/>
    </location>
</feature>
<feature type="transmembrane region" description="Helical" evidence="2">
    <location>
        <begin position="123"/>
        <end position="143"/>
    </location>
</feature>
<protein>
    <submittedName>
        <fullName evidence="3">Stage II sporulation protein M</fullName>
    </submittedName>
</protein>
<proteinExistence type="predicted"/>
<feature type="transmembrane region" description="Helical" evidence="2">
    <location>
        <begin position="338"/>
        <end position="361"/>
    </location>
</feature>
<evidence type="ECO:0000256" key="1">
    <source>
        <dbReference type="SAM" id="MobiDB-lite"/>
    </source>
</evidence>
<name>A0A4S3TN21_9EURY</name>
<dbReference type="RefSeq" id="WP_141463750.1">
    <property type="nucleotide sequence ID" value="NZ_RBZW01000016.1"/>
</dbReference>
<evidence type="ECO:0000256" key="2">
    <source>
        <dbReference type="SAM" id="Phobius"/>
    </source>
</evidence>
<gene>
    <name evidence="3" type="ORF">D8Y22_05740</name>
</gene>
<keyword evidence="2" id="KW-1133">Transmembrane helix</keyword>
<keyword evidence="2" id="KW-0472">Membrane</keyword>
<feature type="transmembrane region" description="Helical" evidence="2">
    <location>
        <begin position="189"/>
        <end position="212"/>
    </location>
</feature>
<sequence length="384" mass="40829">MTGDETDGTATATRTDGGRDPSDDRDEGRDHDRPEDDSGFVFGEDDGAGDEPRDEPTQTTSDDDRRIRVDLQSSDAGDTPASDSSDTQPSDSSTVRSEPPNRNPDRDLLASGPDPGPNAVRNWTVLLVGLSLTSLATAAFTYATQADPLPVVGAAALGLGFVALASVAQNTDVALLELLSAAWIEHRRYTWFATGLFAGGIVLGALALLAGINVLELLIEVAGENPFAELEDEEFELTASFFIVNNTGPFLLSIVGGLSLGLLTAFVMVFNGLIVGNVSAMVADLVGLEYIIVGLAPHGIFELAALFLAAAVGFRLIYRLAERVLDVREAFVTKSYAYRTLALVGFAWLLLVLAAFVEAYITPELLEMLVADDLEATPETTEMP</sequence>
<dbReference type="PANTHER" id="PTHR35337">
    <property type="entry name" value="SLR1478 PROTEIN"/>
    <property type="match status" value="1"/>
</dbReference>
<dbReference type="InterPro" id="IPR002798">
    <property type="entry name" value="SpoIIM-like"/>
</dbReference>
<reference evidence="3 4" key="1">
    <citation type="submission" date="2018-10" db="EMBL/GenBank/DDBJ databases">
        <title>Natronolimnobius sp. XQ-INN 246 isolated from Inner Mongolia Autonomous Region of China.</title>
        <authorList>
            <person name="Xue Q."/>
        </authorList>
    </citation>
    <scope>NUCLEOTIDE SEQUENCE [LARGE SCALE GENOMIC DNA]</scope>
    <source>
        <strain evidence="3 4">XQ-INN 246</strain>
    </source>
</reference>
<accession>A0A4S3TN21</accession>
<feature type="compositionally biased region" description="Low complexity" evidence="1">
    <location>
        <begin position="78"/>
        <end position="94"/>
    </location>
</feature>
<evidence type="ECO:0000313" key="3">
    <source>
        <dbReference type="EMBL" id="THE65679.1"/>
    </source>
</evidence>
<feature type="transmembrane region" description="Helical" evidence="2">
    <location>
        <begin position="250"/>
        <end position="269"/>
    </location>
</feature>
<feature type="compositionally biased region" description="Basic and acidic residues" evidence="1">
    <location>
        <begin position="50"/>
        <end position="69"/>
    </location>
</feature>
<dbReference type="Pfam" id="PF01944">
    <property type="entry name" value="SpoIIM"/>
    <property type="match status" value="1"/>
</dbReference>
<feature type="compositionally biased region" description="Acidic residues" evidence="1">
    <location>
        <begin position="37"/>
        <end position="49"/>
    </location>
</feature>
<keyword evidence="4" id="KW-1185">Reference proteome</keyword>